<reference evidence="1" key="1">
    <citation type="submission" date="2020-02" db="EMBL/GenBank/DDBJ databases">
        <authorList>
            <person name="Meier V. D."/>
        </authorList>
    </citation>
    <scope>NUCLEOTIDE SEQUENCE</scope>
    <source>
        <strain evidence="1">AVDCRST_MAG56</strain>
    </source>
</reference>
<accession>A0A6J4LR10</accession>
<gene>
    <name evidence="1" type="ORF">AVDCRST_MAG56-8230</name>
</gene>
<sequence length="46" mass="5567">MCHFGRKIRKGYNPFLRSRLCLPARAFRRAARRYYLPGNLFNPFYA</sequence>
<organism evidence="1">
    <name type="scientific">uncultured Cytophagales bacterium</name>
    <dbReference type="NCBI Taxonomy" id="158755"/>
    <lineage>
        <taxon>Bacteria</taxon>
        <taxon>Pseudomonadati</taxon>
        <taxon>Bacteroidota</taxon>
        <taxon>Sphingobacteriia</taxon>
        <taxon>Sphingobacteriales</taxon>
        <taxon>environmental samples</taxon>
    </lineage>
</organism>
<evidence type="ECO:0000313" key="1">
    <source>
        <dbReference type="EMBL" id="CAA9339197.1"/>
    </source>
</evidence>
<protein>
    <submittedName>
        <fullName evidence="1">Uncharacterized protein</fullName>
    </submittedName>
</protein>
<name>A0A6J4LR10_9SPHI</name>
<dbReference type="EMBL" id="CADCTQ010000655">
    <property type="protein sequence ID" value="CAA9339197.1"/>
    <property type="molecule type" value="Genomic_DNA"/>
</dbReference>
<proteinExistence type="predicted"/>
<dbReference type="AlphaFoldDB" id="A0A6J4LR10"/>